<feature type="region of interest" description="Disordered" evidence="1">
    <location>
        <begin position="178"/>
        <end position="203"/>
    </location>
</feature>
<dbReference type="OrthoDB" id="3537340at2759"/>
<evidence type="ECO:0000256" key="1">
    <source>
        <dbReference type="SAM" id="MobiDB-lite"/>
    </source>
</evidence>
<evidence type="ECO:0000313" key="3">
    <source>
        <dbReference type="EMBL" id="KAF4969304.1"/>
    </source>
</evidence>
<reference evidence="3" key="1">
    <citation type="journal article" date="2020" name="BMC Genomics">
        <title>Correction to: Identification and distribution of gene clusters required for synthesis of sphingolipid metabolism inhibitors in diverse species of the filamentous fungus Fusarium.</title>
        <authorList>
            <person name="Kim H.S."/>
            <person name="Lohmar J.M."/>
            <person name="Busman M."/>
            <person name="Brown D.W."/>
            <person name="Naumann T.A."/>
            <person name="Divon H.H."/>
            <person name="Lysoe E."/>
            <person name="Uhlig S."/>
            <person name="Proctor R.H."/>
        </authorList>
    </citation>
    <scope>NUCLEOTIDE SEQUENCE</scope>
    <source>
        <strain evidence="3">NRRL 20472</strain>
    </source>
</reference>
<keyword evidence="2" id="KW-0472">Membrane</keyword>
<reference evidence="3" key="2">
    <citation type="submission" date="2020-05" db="EMBL/GenBank/DDBJ databases">
        <authorList>
            <person name="Kim H.-S."/>
            <person name="Proctor R.H."/>
            <person name="Brown D.W."/>
        </authorList>
    </citation>
    <scope>NUCLEOTIDE SEQUENCE</scope>
    <source>
        <strain evidence="3">NRRL 20472</strain>
    </source>
</reference>
<keyword evidence="2" id="KW-1133">Transmembrane helix</keyword>
<gene>
    <name evidence="3" type="ORF">FSARC_3459</name>
</gene>
<feature type="region of interest" description="Disordered" evidence="1">
    <location>
        <begin position="267"/>
        <end position="287"/>
    </location>
</feature>
<feature type="transmembrane region" description="Helical" evidence="2">
    <location>
        <begin position="111"/>
        <end position="135"/>
    </location>
</feature>
<organism evidence="3 4">
    <name type="scientific">Fusarium sarcochroum</name>
    <dbReference type="NCBI Taxonomy" id="1208366"/>
    <lineage>
        <taxon>Eukaryota</taxon>
        <taxon>Fungi</taxon>
        <taxon>Dikarya</taxon>
        <taxon>Ascomycota</taxon>
        <taxon>Pezizomycotina</taxon>
        <taxon>Sordariomycetes</taxon>
        <taxon>Hypocreomycetidae</taxon>
        <taxon>Hypocreales</taxon>
        <taxon>Nectriaceae</taxon>
        <taxon>Fusarium</taxon>
        <taxon>Fusarium lateritium species complex</taxon>
    </lineage>
</organism>
<sequence>MTSLFSREEPNPELCVKYAHFASHMVRWQFKIIYWTMFVSNLLVLFIASWTYIRGQAALEKLAHNPGARTKRLRQCLFMCLGCVSVSTVIVVMEAYSILALQFCDGEDLISLYWSTWTMIQVGSLIAMVGIILALAHTLRGRQHPPWALALGTPVLVIAGFLHLFHDCTKKRIKKTQRRKSEFDDSMGPPMSQANTISVNPDEESDQDIEYKAQVIGLTFDGGPIVRFTDAVPETLPEHAELLGYCAQSKPIVMCKRNSIQFLMDSPAQVPASASPSIRKGSTRHLN</sequence>
<feature type="compositionally biased region" description="Low complexity" evidence="1">
    <location>
        <begin position="267"/>
        <end position="277"/>
    </location>
</feature>
<feature type="transmembrane region" description="Helical" evidence="2">
    <location>
        <begin position="32"/>
        <end position="55"/>
    </location>
</feature>
<name>A0A8H4XCM8_9HYPO</name>
<protein>
    <submittedName>
        <fullName evidence="3">Uncharacterized protein</fullName>
    </submittedName>
</protein>
<comment type="caution">
    <text evidence="3">The sequence shown here is derived from an EMBL/GenBank/DDBJ whole genome shotgun (WGS) entry which is preliminary data.</text>
</comment>
<evidence type="ECO:0000256" key="2">
    <source>
        <dbReference type="SAM" id="Phobius"/>
    </source>
</evidence>
<dbReference type="Proteomes" id="UP000622797">
    <property type="component" value="Unassembled WGS sequence"/>
</dbReference>
<dbReference type="EMBL" id="JABEXW010000166">
    <property type="protein sequence ID" value="KAF4969304.1"/>
    <property type="molecule type" value="Genomic_DNA"/>
</dbReference>
<accession>A0A8H4XCM8</accession>
<keyword evidence="2" id="KW-0812">Transmembrane</keyword>
<feature type="transmembrane region" description="Helical" evidence="2">
    <location>
        <begin position="147"/>
        <end position="165"/>
    </location>
</feature>
<feature type="transmembrane region" description="Helical" evidence="2">
    <location>
        <begin position="76"/>
        <end position="99"/>
    </location>
</feature>
<dbReference type="AlphaFoldDB" id="A0A8H4XCM8"/>
<evidence type="ECO:0000313" key="4">
    <source>
        <dbReference type="Proteomes" id="UP000622797"/>
    </source>
</evidence>
<proteinExistence type="predicted"/>
<keyword evidence="4" id="KW-1185">Reference proteome</keyword>